<dbReference type="EMBL" id="NFFZ01000004">
    <property type="protein sequence ID" value="OTI63339.1"/>
    <property type="molecule type" value="Genomic_DNA"/>
</dbReference>
<accession>A0A241XS72</accession>
<dbReference type="Pfam" id="PF05309">
    <property type="entry name" value="TraE"/>
    <property type="match status" value="1"/>
</dbReference>
<organism evidence="2 3">
    <name type="scientific">Pseudomonas aeruginosa</name>
    <dbReference type="NCBI Taxonomy" id="287"/>
    <lineage>
        <taxon>Bacteria</taxon>
        <taxon>Pseudomonadati</taxon>
        <taxon>Pseudomonadota</taxon>
        <taxon>Gammaproteobacteria</taxon>
        <taxon>Pseudomonadales</taxon>
        <taxon>Pseudomonadaceae</taxon>
        <taxon>Pseudomonas</taxon>
    </lineage>
</organism>
<dbReference type="InterPro" id="IPR007973">
    <property type="entry name" value="Pilus_assembly_TraE"/>
</dbReference>
<reference evidence="2 3" key="1">
    <citation type="submission" date="2017-05" db="EMBL/GenBank/DDBJ databases">
        <authorList>
            <person name="Song R."/>
            <person name="Chenine A.L."/>
            <person name="Ruprecht R.M."/>
        </authorList>
    </citation>
    <scope>NUCLEOTIDE SEQUENCE [LARGE SCALE GENOMIC DNA]</scope>
    <source>
        <strain evidence="2 3">S567_C10_BS</strain>
    </source>
</reference>
<dbReference type="Proteomes" id="UP000194857">
    <property type="component" value="Unassembled WGS sequence"/>
</dbReference>
<evidence type="ECO:0000313" key="3">
    <source>
        <dbReference type="Proteomes" id="UP000194857"/>
    </source>
</evidence>
<evidence type="ECO:0000313" key="2">
    <source>
        <dbReference type="EMBL" id="OTI63339.1"/>
    </source>
</evidence>
<gene>
    <name evidence="2" type="ORF">CAZ10_10960</name>
</gene>
<name>A0A241XS72_PSEAI</name>
<evidence type="ECO:0000256" key="1">
    <source>
        <dbReference type="SAM" id="Phobius"/>
    </source>
</evidence>
<keyword evidence="1" id="KW-0812">Transmembrane</keyword>
<comment type="caution">
    <text evidence="2">The sequence shown here is derived from an EMBL/GenBank/DDBJ whole genome shotgun (WGS) entry which is preliminary data.</text>
</comment>
<feature type="transmembrane region" description="Helical" evidence="1">
    <location>
        <begin position="20"/>
        <end position="39"/>
    </location>
</feature>
<keyword evidence="1" id="KW-1133">Transmembrane helix</keyword>
<proteinExistence type="predicted"/>
<sequence>MKLSIFKRNFNGTVSENKFLRISLAGSIFVNFILAIFVGSKDTVVSMTPPTLVESAWVSASQASEEYTESWALYVANTVGNVTPGNSAMIRKTIEPLLDPSIYQDVVNKIESQVHEIRRDRVRISFEAKEILREKNNPNKFFVVGRSLMEGPNGKPERGNTTYEVDLVIRNYKPIITYLTTYEGKPRTEDVIRREEKTQNARKRMEKANHES</sequence>
<dbReference type="RefSeq" id="WP_086250778.1">
    <property type="nucleotide sequence ID" value="NZ_NFFZ01000004.1"/>
</dbReference>
<keyword evidence="1" id="KW-0472">Membrane</keyword>
<dbReference type="AlphaFoldDB" id="A0A241XS72"/>
<protein>
    <submittedName>
        <fullName evidence="2">Conjugal transfer protein</fullName>
    </submittedName>
</protein>